<keyword evidence="6 10" id="KW-0067">ATP-binding</keyword>
<dbReference type="SUPFAM" id="SSF52540">
    <property type="entry name" value="P-loop containing nucleoside triphosphate hydrolases"/>
    <property type="match status" value="1"/>
</dbReference>
<feature type="compositionally biased region" description="Acidic residues" evidence="8">
    <location>
        <begin position="1"/>
        <end position="11"/>
    </location>
</feature>
<evidence type="ECO:0000256" key="1">
    <source>
        <dbReference type="ARBA" id="ARBA00004417"/>
    </source>
</evidence>
<dbReference type="CDD" id="cd03257">
    <property type="entry name" value="ABC_NikE_OppD_transporters"/>
    <property type="match status" value="1"/>
</dbReference>
<proteinExistence type="inferred from homology"/>
<dbReference type="InterPro" id="IPR003439">
    <property type="entry name" value="ABC_transporter-like_ATP-bd"/>
</dbReference>
<feature type="compositionally biased region" description="Pro residues" evidence="8">
    <location>
        <begin position="118"/>
        <end position="131"/>
    </location>
</feature>
<evidence type="ECO:0000256" key="3">
    <source>
        <dbReference type="ARBA" id="ARBA00022448"/>
    </source>
</evidence>
<dbReference type="InterPro" id="IPR027417">
    <property type="entry name" value="P-loop_NTPase"/>
</dbReference>
<evidence type="ECO:0000256" key="4">
    <source>
        <dbReference type="ARBA" id="ARBA00022475"/>
    </source>
</evidence>
<evidence type="ECO:0000256" key="7">
    <source>
        <dbReference type="ARBA" id="ARBA00023136"/>
    </source>
</evidence>
<feature type="compositionally biased region" description="Basic and acidic residues" evidence="8">
    <location>
        <begin position="23"/>
        <end position="32"/>
    </location>
</feature>
<reference evidence="10 11" key="1">
    <citation type="submission" date="2023-01" db="EMBL/GenBank/DDBJ databases">
        <title>Minimal conservation of predation-associated metabolite biosynthetic gene clusters underscores biosynthetic potential of Myxococcota including descriptions for ten novel species: Archangium lansinium sp. nov., Myxococcus landrumus sp. nov., Nannocystis bai.</title>
        <authorList>
            <person name="Ahearne A."/>
            <person name="Stevens C."/>
            <person name="Dowd S."/>
        </authorList>
    </citation>
    <scope>NUCLEOTIDE SEQUENCE [LARGE SCALE GENOMIC DNA]</scope>
    <source>
        <strain evidence="10 11">WIWO2</strain>
    </source>
</reference>
<accession>A0ABT5C0V9</accession>
<dbReference type="RefSeq" id="WP_272096263.1">
    <property type="nucleotide sequence ID" value="NZ_JAQNDK010000002.1"/>
</dbReference>
<dbReference type="InterPro" id="IPR017871">
    <property type="entry name" value="ABC_transporter-like_CS"/>
</dbReference>
<dbReference type="InterPro" id="IPR050388">
    <property type="entry name" value="ABC_Ni/Peptide_Import"/>
</dbReference>
<name>A0ABT5C0V9_9BACT</name>
<dbReference type="SMART" id="SM00382">
    <property type="entry name" value="AAA"/>
    <property type="match status" value="1"/>
</dbReference>
<evidence type="ECO:0000256" key="5">
    <source>
        <dbReference type="ARBA" id="ARBA00022741"/>
    </source>
</evidence>
<protein>
    <submittedName>
        <fullName evidence="10">ATP-binding cassette domain-containing protein</fullName>
    </submittedName>
</protein>
<dbReference type="NCBIfam" id="TIGR01727">
    <property type="entry name" value="oligo_HPY"/>
    <property type="match status" value="1"/>
</dbReference>
<feature type="domain" description="ABC transporter" evidence="9">
    <location>
        <begin position="133"/>
        <end position="384"/>
    </location>
</feature>
<dbReference type="PANTHER" id="PTHR43297">
    <property type="entry name" value="OLIGOPEPTIDE TRANSPORT ATP-BINDING PROTEIN APPD"/>
    <property type="match status" value="1"/>
</dbReference>
<dbReference type="InterPro" id="IPR013563">
    <property type="entry name" value="Oligopep_ABC_C"/>
</dbReference>
<dbReference type="Pfam" id="PF00005">
    <property type="entry name" value="ABC_tran"/>
    <property type="match status" value="1"/>
</dbReference>
<evidence type="ECO:0000259" key="9">
    <source>
        <dbReference type="PROSITE" id="PS50893"/>
    </source>
</evidence>
<keyword evidence="11" id="KW-1185">Reference proteome</keyword>
<evidence type="ECO:0000313" key="11">
    <source>
        <dbReference type="Proteomes" id="UP001217485"/>
    </source>
</evidence>
<keyword evidence="5" id="KW-0547">Nucleotide-binding</keyword>
<keyword evidence="7" id="KW-0472">Membrane</keyword>
<dbReference type="PANTHER" id="PTHR43297:SF2">
    <property type="entry name" value="DIPEPTIDE TRANSPORT ATP-BINDING PROTEIN DPPD"/>
    <property type="match status" value="1"/>
</dbReference>
<dbReference type="Proteomes" id="UP001217485">
    <property type="component" value="Unassembled WGS sequence"/>
</dbReference>
<comment type="similarity">
    <text evidence="2">Belongs to the ABC transporter superfamily.</text>
</comment>
<dbReference type="GO" id="GO:0005524">
    <property type="term" value="F:ATP binding"/>
    <property type="evidence" value="ECO:0007669"/>
    <property type="project" value="UniProtKB-KW"/>
</dbReference>
<dbReference type="PROSITE" id="PS00211">
    <property type="entry name" value="ABC_TRANSPORTER_1"/>
    <property type="match status" value="1"/>
</dbReference>
<evidence type="ECO:0000313" key="10">
    <source>
        <dbReference type="EMBL" id="MDC0679298.1"/>
    </source>
</evidence>
<dbReference type="Gene3D" id="3.40.50.300">
    <property type="entry name" value="P-loop containing nucleotide triphosphate hydrolases"/>
    <property type="match status" value="1"/>
</dbReference>
<comment type="caution">
    <text evidence="10">The sequence shown here is derived from an EMBL/GenBank/DDBJ whole genome shotgun (WGS) entry which is preliminary data.</text>
</comment>
<evidence type="ECO:0000256" key="6">
    <source>
        <dbReference type="ARBA" id="ARBA00022840"/>
    </source>
</evidence>
<keyword evidence="3" id="KW-0813">Transport</keyword>
<keyword evidence="4" id="KW-1003">Cell membrane</keyword>
<organism evidence="10 11">
    <name type="scientific">Sorangium atrum</name>
    <dbReference type="NCBI Taxonomy" id="2995308"/>
    <lineage>
        <taxon>Bacteria</taxon>
        <taxon>Pseudomonadati</taxon>
        <taxon>Myxococcota</taxon>
        <taxon>Polyangia</taxon>
        <taxon>Polyangiales</taxon>
        <taxon>Polyangiaceae</taxon>
        <taxon>Sorangium</taxon>
    </lineage>
</organism>
<dbReference type="InterPro" id="IPR003593">
    <property type="entry name" value="AAA+_ATPase"/>
</dbReference>
<dbReference type="PROSITE" id="PS50893">
    <property type="entry name" value="ABC_TRANSPORTER_2"/>
    <property type="match status" value="1"/>
</dbReference>
<feature type="region of interest" description="Disordered" evidence="8">
    <location>
        <begin position="1"/>
        <end position="131"/>
    </location>
</feature>
<gene>
    <name evidence="10" type="ORF">POL72_16255</name>
</gene>
<comment type="subcellular location">
    <subcellularLocation>
        <location evidence="1">Cell inner membrane</location>
        <topology evidence="1">Peripheral membrane protein</topology>
    </subcellularLocation>
</comment>
<evidence type="ECO:0000256" key="8">
    <source>
        <dbReference type="SAM" id="MobiDB-lite"/>
    </source>
</evidence>
<evidence type="ECO:0000256" key="2">
    <source>
        <dbReference type="ARBA" id="ARBA00005417"/>
    </source>
</evidence>
<dbReference type="Pfam" id="PF08352">
    <property type="entry name" value="oligo_HPY"/>
    <property type="match status" value="1"/>
</dbReference>
<dbReference type="EMBL" id="JAQNDK010000002">
    <property type="protein sequence ID" value="MDC0679298.1"/>
    <property type="molecule type" value="Genomic_DNA"/>
</dbReference>
<sequence length="471" mass="49770">MSNGQDDEDDDLGARNSLPLPLIRHDLGERRPAVPSAPSLPSAPTTPDAPSGGALPAPTTPPAGTLPAPTTPNAGALPAPSASALPRGALARGLLDDDEPAVTQRSTASGRRSVLPRTAPPVSPEEAPPPTLLRVSDLRVSFAADGRVTRALDRVSFTVPRGRTVALVGESGCGKTVTALSILRLLPAPYATIDGGSIELDGQDLLALSEREMRAVRGGKIGMIFQEPMTSLNPVYTVSAQIAEAIRLHRPMSRGDARLYAVNLLRKVGFPEPEVRANSYPHELSGGMRQRVMIAMALAPEPSLLIADEPTTALDTTTQAQILDLLERLKAETSMSLLLIAHDLAVVGELADEIVVLYAGVVVEQGPARDVLAAPSHPYTRALLRSIPARGLRPHRVRGERSLRLPTIPGALPDLRDPPRGCRFQDRCDAVFDRCRAEAPDLYAVPPGAGHHAARCFLLTGPGRAGNEGAS</sequence>
<feature type="compositionally biased region" description="Low complexity" evidence="8">
    <location>
        <begin position="33"/>
        <end position="93"/>
    </location>
</feature>